<dbReference type="AlphaFoldDB" id="U4LQP1"/>
<accession>U4LQP1</accession>
<protein>
    <submittedName>
        <fullName evidence="1">Uncharacterized protein</fullName>
    </submittedName>
</protein>
<proteinExistence type="predicted"/>
<evidence type="ECO:0000313" key="1">
    <source>
        <dbReference type="EMBL" id="CCX31655.1"/>
    </source>
</evidence>
<reference evidence="1 2" key="1">
    <citation type="journal article" date="2013" name="PLoS Genet.">
        <title>The genome and development-dependent transcriptomes of Pyronema confluens: a window into fungal evolution.</title>
        <authorList>
            <person name="Traeger S."/>
            <person name="Altegoer F."/>
            <person name="Freitag M."/>
            <person name="Gabaldon T."/>
            <person name="Kempken F."/>
            <person name="Kumar A."/>
            <person name="Marcet-Houben M."/>
            <person name="Poggeler S."/>
            <person name="Stajich J.E."/>
            <person name="Nowrousian M."/>
        </authorList>
    </citation>
    <scope>NUCLEOTIDE SEQUENCE [LARGE SCALE GENOMIC DNA]</scope>
    <source>
        <strain evidence="2">CBS 100304</strain>
        <tissue evidence="1">Vegetative mycelium</tissue>
    </source>
</reference>
<gene>
    <name evidence="1" type="ORF">PCON_11178</name>
</gene>
<evidence type="ECO:0000313" key="2">
    <source>
        <dbReference type="Proteomes" id="UP000018144"/>
    </source>
</evidence>
<organism evidence="1 2">
    <name type="scientific">Pyronema omphalodes (strain CBS 100304)</name>
    <name type="common">Pyronema confluens</name>
    <dbReference type="NCBI Taxonomy" id="1076935"/>
    <lineage>
        <taxon>Eukaryota</taxon>
        <taxon>Fungi</taxon>
        <taxon>Dikarya</taxon>
        <taxon>Ascomycota</taxon>
        <taxon>Pezizomycotina</taxon>
        <taxon>Pezizomycetes</taxon>
        <taxon>Pezizales</taxon>
        <taxon>Pyronemataceae</taxon>
        <taxon>Pyronema</taxon>
    </lineage>
</organism>
<keyword evidence="2" id="KW-1185">Reference proteome</keyword>
<sequence>MVAQLQNAAGILGLPNLPAHPGYLMRDKYLTNIYISTYSLRYESLPLSSSSLLTQGVNYYCSSKLEILIAYKLYTKCVTQSHIFSIPTVVVQKPVSSLFNSGPSYVTLGSFLEYYGKQDVGACRV</sequence>
<name>U4LQP1_PYROM</name>
<dbReference type="EMBL" id="HF935629">
    <property type="protein sequence ID" value="CCX31655.1"/>
    <property type="molecule type" value="Genomic_DNA"/>
</dbReference>
<dbReference type="Proteomes" id="UP000018144">
    <property type="component" value="Unassembled WGS sequence"/>
</dbReference>